<evidence type="ECO:0000256" key="3">
    <source>
        <dbReference type="ARBA" id="ARBA00012756"/>
    </source>
</evidence>
<keyword evidence="4 10" id="KW-0732">Signal</keyword>
<comment type="caution">
    <text evidence="12">The sequence shown here is derived from an EMBL/GenBank/DDBJ whole genome shotgun (WGS) entry which is preliminary data.</text>
</comment>
<dbReference type="SMART" id="SM01029">
    <property type="entry name" value="BetaGal_dom2"/>
    <property type="match status" value="1"/>
</dbReference>
<dbReference type="Gene3D" id="2.102.20.10">
    <property type="entry name" value="Beta-galactosidase, domain 2"/>
    <property type="match status" value="1"/>
</dbReference>
<evidence type="ECO:0000259" key="11">
    <source>
        <dbReference type="SMART" id="SM01029"/>
    </source>
</evidence>
<feature type="chain" id="PRO_5042273731" description="Beta-galactosidase" evidence="10">
    <location>
        <begin position="25"/>
        <end position="1023"/>
    </location>
</feature>
<dbReference type="SUPFAM" id="SSF117100">
    <property type="entry name" value="Beta-galactosidase LacA, domain 3"/>
    <property type="match status" value="1"/>
</dbReference>
<dbReference type="InterPro" id="IPR017853">
    <property type="entry name" value="GH"/>
</dbReference>
<dbReference type="SUPFAM" id="SSF51011">
    <property type="entry name" value="Glycosyl hydrolase domain"/>
    <property type="match status" value="1"/>
</dbReference>
<evidence type="ECO:0000256" key="4">
    <source>
        <dbReference type="ARBA" id="ARBA00022729"/>
    </source>
</evidence>
<dbReference type="InterPro" id="IPR031330">
    <property type="entry name" value="Gly_Hdrlase_35_cat"/>
</dbReference>
<dbReference type="Pfam" id="PF10435">
    <property type="entry name" value="BetaGal_dom2"/>
    <property type="match status" value="1"/>
</dbReference>
<protein>
    <recommendedName>
        <fullName evidence="3 8">Beta-galactosidase</fullName>
        <ecNumber evidence="3 8">3.2.1.23</ecNumber>
    </recommendedName>
</protein>
<dbReference type="InterPro" id="IPR037110">
    <property type="entry name" value="Betagal_dom2_sf"/>
</dbReference>
<dbReference type="InterPro" id="IPR008979">
    <property type="entry name" value="Galactose-bd-like_sf"/>
</dbReference>
<dbReference type="Pfam" id="PF13363">
    <property type="entry name" value="BetaGal_dom3"/>
    <property type="match status" value="1"/>
</dbReference>
<dbReference type="InterPro" id="IPR001944">
    <property type="entry name" value="Glycoside_Hdrlase_35"/>
</dbReference>
<dbReference type="Gene3D" id="2.60.390.10">
    <property type="entry name" value="Beta-galactosidase, domain 3"/>
    <property type="match status" value="1"/>
</dbReference>
<dbReference type="Pfam" id="PF01301">
    <property type="entry name" value="Glyco_hydro_35"/>
    <property type="match status" value="1"/>
</dbReference>
<keyword evidence="7 8" id="KW-0326">Glycosidase</keyword>
<dbReference type="Proteomes" id="UP001218188">
    <property type="component" value="Unassembled WGS sequence"/>
</dbReference>
<dbReference type="InterPro" id="IPR019801">
    <property type="entry name" value="Glyco_hydro_35_CS"/>
</dbReference>
<evidence type="ECO:0000256" key="10">
    <source>
        <dbReference type="SAM" id="SignalP"/>
    </source>
</evidence>
<evidence type="ECO:0000313" key="13">
    <source>
        <dbReference type="Proteomes" id="UP001218188"/>
    </source>
</evidence>
<dbReference type="InterPro" id="IPR025972">
    <property type="entry name" value="BetaGal_dom3"/>
</dbReference>
<evidence type="ECO:0000256" key="5">
    <source>
        <dbReference type="ARBA" id="ARBA00022801"/>
    </source>
</evidence>
<dbReference type="AlphaFoldDB" id="A0AAD6WNZ2"/>
<comment type="similarity">
    <text evidence="2 9">Belongs to the glycosyl hydrolase 35 family.</text>
</comment>
<feature type="domain" description="Beta-galactosidase" evidence="11">
    <location>
        <begin position="398"/>
        <end position="573"/>
    </location>
</feature>
<reference evidence="12" key="1">
    <citation type="submission" date="2023-03" db="EMBL/GenBank/DDBJ databases">
        <title>Massive genome expansion in bonnet fungi (Mycena s.s.) driven by repeated elements and novel gene families across ecological guilds.</title>
        <authorList>
            <consortium name="Lawrence Berkeley National Laboratory"/>
            <person name="Harder C.B."/>
            <person name="Miyauchi S."/>
            <person name="Viragh M."/>
            <person name="Kuo A."/>
            <person name="Thoen E."/>
            <person name="Andreopoulos B."/>
            <person name="Lu D."/>
            <person name="Skrede I."/>
            <person name="Drula E."/>
            <person name="Henrissat B."/>
            <person name="Morin E."/>
            <person name="Kohler A."/>
            <person name="Barry K."/>
            <person name="LaButti K."/>
            <person name="Morin E."/>
            <person name="Salamov A."/>
            <person name="Lipzen A."/>
            <person name="Mereny Z."/>
            <person name="Hegedus B."/>
            <person name="Baldrian P."/>
            <person name="Stursova M."/>
            <person name="Weitz H."/>
            <person name="Taylor A."/>
            <person name="Grigoriev I.V."/>
            <person name="Nagy L.G."/>
            <person name="Martin F."/>
            <person name="Kauserud H."/>
        </authorList>
    </citation>
    <scope>NUCLEOTIDE SEQUENCE</scope>
    <source>
        <strain evidence="12">CBHHK200</strain>
    </source>
</reference>
<evidence type="ECO:0000256" key="6">
    <source>
        <dbReference type="ARBA" id="ARBA00023180"/>
    </source>
</evidence>
<dbReference type="PROSITE" id="PS01182">
    <property type="entry name" value="GLYCOSYL_HYDROL_F35"/>
    <property type="match status" value="1"/>
</dbReference>
<evidence type="ECO:0000256" key="8">
    <source>
        <dbReference type="RuleBase" id="RU000675"/>
    </source>
</evidence>
<dbReference type="InterPro" id="IPR036833">
    <property type="entry name" value="BetaGal_dom3_sf"/>
</dbReference>
<dbReference type="SUPFAM" id="SSF51445">
    <property type="entry name" value="(Trans)glycosidases"/>
    <property type="match status" value="1"/>
</dbReference>
<gene>
    <name evidence="12" type="ORF">C8F04DRAFT_325130</name>
</gene>
<keyword evidence="6" id="KW-0325">Glycoprotein</keyword>
<accession>A0AAD6WNZ2</accession>
<dbReference type="Gene3D" id="2.60.120.260">
    <property type="entry name" value="Galactose-binding domain-like"/>
    <property type="match status" value="2"/>
</dbReference>
<keyword evidence="5 8" id="KW-0378">Hydrolase</keyword>
<dbReference type="EC" id="3.2.1.23" evidence="3 8"/>
<evidence type="ECO:0000256" key="7">
    <source>
        <dbReference type="ARBA" id="ARBA00023295"/>
    </source>
</evidence>
<dbReference type="PRINTS" id="PR00742">
    <property type="entry name" value="GLHYDRLASE35"/>
</dbReference>
<dbReference type="EMBL" id="JARJCM010000281">
    <property type="protein sequence ID" value="KAJ7019867.1"/>
    <property type="molecule type" value="Genomic_DNA"/>
</dbReference>
<organism evidence="12 13">
    <name type="scientific">Mycena alexandri</name>
    <dbReference type="NCBI Taxonomy" id="1745969"/>
    <lineage>
        <taxon>Eukaryota</taxon>
        <taxon>Fungi</taxon>
        <taxon>Dikarya</taxon>
        <taxon>Basidiomycota</taxon>
        <taxon>Agaricomycotina</taxon>
        <taxon>Agaricomycetes</taxon>
        <taxon>Agaricomycetidae</taxon>
        <taxon>Agaricales</taxon>
        <taxon>Marasmiineae</taxon>
        <taxon>Mycenaceae</taxon>
        <taxon>Mycena</taxon>
    </lineage>
</organism>
<feature type="signal peptide" evidence="10">
    <location>
        <begin position="1"/>
        <end position="24"/>
    </location>
</feature>
<dbReference type="GO" id="GO:0004565">
    <property type="term" value="F:beta-galactosidase activity"/>
    <property type="evidence" value="ECO:0007669"/>
    <property type="project" value="UniProtKB-EC"/>
</dbReference>
<name>A0AAD6WNZ2_9AGAR</name>
<dbReference type="InterPro" id="IPR025300">
    <property type="entry name" value="BetaGal_jelly_roll_dom"/>
</dbReference>
<evidence type="ECO:0000256" key="9">
    <source>
        <dbReference type="RuleBase" id="RU003679"/>
    </source>
</evidence>
<dbReference type="Pfam" id="PF13364">
    <property type="entry name" value="BetaGal_ABD2"/>
    <property type="match status" value="2"/>
</dbReference>
<evidence type="ECO:0000256" key="2">
    <source>
        <dbReference type="ARBA" id="ARBA00009809"/>
    </source>
</evidence>
<dbReference type="Gene3D" id="3.20.20.80">
    <property type="entry name" value="Glycosidases"/>
    <property type="match status" value="1"/>
</dbReference>
<comment type="catalytic activity">
    <reaction evidence="1 8">
        <text>Hydrolysis of terminal non-reducing beta-D-galactose residues in beta-D-galactosides.</text>
        <dbReference type="EC" id="3.2.1.23"/>
    </reaction>
</comment>
<evidence type="ECO:0000256" key="1">
    <source>
        <dbReference type="ARBA" id="ARBA00001412"/>
    </source>
</evidence>
<keyword evidence="13" id="KW-1185">Reference proteome</keyword>
<dbReference type="SUPFAM" id="SSF49785">
    <property type="entry name" value="Galactose-binding domain-like"/>
    <property type="match status" value="2"/>
</dbReference>
<sequence length="1023" mass="112221">MHPLPPFRISWLFLVLALLALASGQMVDFDQPFLPRASSGRANNGLTTAVEWDDYSFFVLGNRTFIQSGEFHMWRLPVPSLWRDIVQKAKAAGLNTISIYFHWGLTNPRPGEVDLTGINDFQPFFDAAKEEGIWVIARPGPYINSETSTGGIPGHVAWLPGNPSWNPYNGELRSNDTIFHAAWQDYWTGVITSIEKNQVTNGGPIILLQIENEYYNGPGQNQYVDQLRQRAIDLGVVIPTFVNDPGEFNNLVNDTDLYGIDAYPLSASNCGNANPAVWPEIVTSWRSYLDATVPGKPHFFPEFQGGSSDNWGSKGGYENCRELVNVNFQRVFFQQLWASGVTAENFYMFYGGTTWAQLPYSNGYTSYDYAAPLDEQRRITAKFGELKLHSLFLRSFKDFCMTDLIVTDTTTVPAAYITHLKNPVAGSSFYIFRHNEVSLNDTLTFQYTVGLTNTTVPLTLVGRDSFVVGTDLVFGSNMLFYSTASLLTSLTVDGSDTLVVYGNAGLPYEMSFKLNGSVTLNTAGPTEVLGQTVQDGTFTINFSPSPGVTFVRLKTDGGGLAVLIADYHAALHFSQPTITGGGNYANYVGVSASTPMLIHGPYLVRNSSLDSHNHLSLWGDIAETTTIDIYGPSSLASVEWNGAPVENLKQTGKGSWEATIPFAAPTVVLPDLETAIWRFRDSLPEIQPDFGGFGMIAANQTTTTSVFPPYYGEPWILYADQYGFHAGNLVWRGTFMHNSSTAAPTAVNISSSGALNFAASVWLNTNYLGSSDTRSRTNNDSFPVSEELLLQGENHVVVLQDHMGGDLSGQDVCCTPGGRARDLQQPRGLQGYYLVGRDASAQFTGWTLAGNFLGEHHPDTVRKIYNEGGLYGERKGWHLPGFDDSQWETRTPFEGLDQPGVGFFRTTFSLNLPRGYDIPLSFVFDSAVGHYRAQLYVNGWQMGKRIANIGPQTAFPVHEGILDYQGENTVVLSLWALGNGTADTKIPSFQLVANGTFATAITGITTNNPGWNKLRGALGVSGN</sequence>
<dbReference type="PANTHER" id="PTHR23421">
    <property type="entry name" value="BETA-GALACTOSIDASE RELATED"/>
    <property type="match status" value="1"/>
</dbReference>
<proteinExistence type="inferred from homology"/>
<evidence type="ECO:0000313" key="12">
    <source>
        <dbReference type="EMBL" id="KAJ7019867.1"/>
    </source>
</evidence>
<dbReference type="GO" id="GO:0005975">
    <property type="term" value="P:carbohydrate metabolic process"/>
    <property type="evidence" value="ECO:0007669"/>
    <property type="project" value="InterPro"/>
</dbReference>
<dbReference type="InterPro" id="IPR018954">
    <property type="entry name" value="Betagal_dom2"/>
</dbReference>